<dbReference type="EMBL" id="BEGY01000083">
    <property type="protein sequence ID" value="GAX82585.1"/>
    <property type="molecule type" value="Genomic_DNA"/>
</dbReference>
<feature type="region of interest" description="Disordered" evidence="1">
    <location>
        <begin position="1"/>
        <end position="34"/>
    </location>
</feature>
<feature type="compositionally biased region" description="Basic and acidic residues" evidence="1">
    <location>
        <begin position="145"/>
        <end position="154"/>
    </location>
</feature>
<protein>
    <submittedName>
        <fullName evidence="2">Uncharacterized protein</fullName>
    </submittedName>
</protein>
<dbReference type="OrthoDB" id="409625at2759"/>
<sequence length="177" mass="18744">MSDTADIKLDDTVKSPSSETEAATTTAAANVTASKTEKSEPVKLGYKNFTSGNEACAYFKSIMNSAPMDVNLNEYEAKALHDLLKNGHPHAAKKIGEGLAGFQVRRFNEAGALAFYVVRKDGSSEDFSYLKCCAALFTDVGSDSGRGKQHEGGRGKGRFGGRGRGGRGGGRGRGGRR</sequence>
<organism evidence="2 3">
    <name type="scientific">Chlamydomonas eustigma</name>
    <dbReference type="NCBI Taxonomy" id="1157962"/>
    <lineage>
        <taxon>Eukaryota</taxon>
        <taxon>Viridiplantae</taxon>
        <taxon>Chlorophyta</taxon>
        <taxon>core chlorophytes</taxon>
        <taxon>Chlorophyceae</taxon>
        <taxon>CS clade</taxon>
        <taxon>Chlamydomonadales</taxon>
        <taxon>Chlamydomonadaceae</taxon>
        <taxon>Chlamydomonas</taxon>
    </lineage>
</organism>
<feature type="region of interest" description="Disordered" evidence="1">
    <location>
        <begin position="142"/>
        <end position="177"/>
    </location>
</feature>
<feature type="compositionally biased region" description="Gly residues" evidence="1">
    <location>
        <begin position="166"/>
        <end position="177"/>
    </location>
</feature>
<dbReference type="STRING" id="1157962.A0A250XHM7"/>
<feature type="compositionally biased region" description="Low complexity" evidence="1">
    <location>
        <begin position="20"/>
        <end position="34"/>
    </location>
</feature>
<dbReference type="PANTHER" id="PTHR33415">
    <property type="entry name" value="PROTEIN EMBRYO DEFECTIVE 514"/>
    <property type="match status" value="1"/>
</dbReference>
<evidence type="ECO:0000256" key="1">
    <source>
        <dbReference type="SAM" id="MobiDB-lite"/>
    </source>
</evidence>
<dbReference type="AlphaFoldDB" id="A0A250XHM7"/>
<feature type="compositionally biased region" description="Basic and acidic residues" evidence="1">
    <location>
        <begin position="1"/>
        <end position="13"/>
    </location>
</feature>
<reference evidence="2 3" key="1">
    <citation type="submission" date="2017-08" db="EMBL/GenBank/DDBJ databases">
        <title>Acidophilic green algal genome provides insights into adaptation to an acidic environment.</title>
        <authorList>
            <person name="Hirooka S."/>
            <person name="Hirose Y."/>
            <person name="Kanesaki Y."/>
            <person name="Higuchi S."/>
            <person name="Fujiwara T."/>
            <person name="Onuma R."/>
            <person name="Era A."/>
            <person name="Ohbayashi R."/>
            <person name="Uzuka A."/>
            <person name="Nozaki H."/>
            <person name="Yoshikawa H."/>
            <person name="Miyagishima S.Y."/>
        </authorList>
    </citation>
    <scope>NUCLEOTIDE SEQUENCE [LARGE SCALE GENOMIC DNA]</scope>
    <source>
        <strain evidence="2 3">NIES-2499</strain>
    </source>
</reference>
<comment type="caution">
    <text evidence="2">The sequence shown here is derived from an EMBL/GenBank/DDBJ whole genome shotgun (WGS) entry which is preliminary data.</text>
</comment>
<evidence type="ECO:0000313" key="2">
    <source>
        <dbReference type="EMBL" id="GAX82585.1"/>
    </source>
</evidence>
<name>A0A250XHM7_9CHLO</name>
<accession>A0A250XHM7</accession>
<feature type="compositionally biased region" description="Basic residues" evidence="1">
    <location>
        <begin position="155"/>
        <end position="165"/>
    </location>
</feature>
<dbReference type="InterPro" id="IPR044673">
    <property type="entry name" value="DCL-like"/>
</dbReference>
<evidence type="ECO:0000313" key="3">
    <source>
        <dbReference type="Proteomes" id="UP000232323"/>
    </source>
</evidence>
<dbReference type="PANTHER" id="PTHR33415:SF12">
    <property type="entry name" value="PROTEIN EMBRYO DEFECTIVE 514"/>
    <property type="match status" value="1"/>
</dbReference>
<dbReference type="Proteomes" id="UP000232323">
    <property type="component" value="Unassembled WGS sequence"/>
</dbReference>
<gene>
    <name evidence="2" type="ORF">CEUSTIGMA_g10011.t1</name>
</gene>
<dbReference type="Pfam" id="PF11523">
    <property type="entry name" value="DUF3223"/>
    <property type="match status" value="1"/>
</dbReference>
<keyword evidence="3" id="KW-1185">Reference proteome</keyword>
<proteinExistence type="predicted"/>
<dbReference type="Gene3D" id="3.10.450.40">
    <property type="match status" value="1"/>
</dbReference>